<dbReference type="Gene3D" id="1.20.5.170">
    <property type="match status" value="1"/>
</dbReference>
<feature type="region of interest" description="Disordered" evidence="2">
    <location>
        <begin position="158"/>
        <end position="183"/>
    </location>
</feature>
<reference evidence="3" key="1">
    <citation type="journal article" date="2015" name="Nature">
        <title>Complex archaea that bridge the gap between prokaryotes and eukaryotes.</title>
        <authorList>
            <person name="Spang A."/>
            <person name="Saw J.H."/>
            <person name="Jorgensen S.L."/>
            <person name="Zaremba-Niedzwiedzka K."/>
            <person name="Martijn J."/>
            <person name="Lind A.E."/>
            <person name="van Eijk R."/>
            <person name="Schleper C."/>
            <person name="Guy L."/>
            <person name="Ettema T.J."/>
        </authorList>
    </citation>
    <scope>NUCLEOTIDE SEQUENCE</scope>
</reference>
<feature type="compositionally biased region" description="Basic and acidic residues" evidence="2">
    <location>
        <begin position="158"/>
        <end position="175"/>
    </location>
</feature>
<gene>
    <name evidence="3" type="ORF">LCGC14_1996060</name>
</gene>
<accession>A0A0F9F4W3</accession>
<proteinExistence type="predicted"/>
<evidence type="ECO:0000313" key="3">
    <source>
        <dbReference type="EMBL" id="KKL81303.1"/>
    </source>
</evidence>
<dbReference type="AlphaFoldDB" id="A0A0F9F4W3"/>
<protein>
    <submittedName>
        <fullName evidence="3">Uncharacterized protein</fullName>
    </submittedName>
</protein>
<evidence type="ECO:0000256" key="1">
    <source>
        <dbReference type="SAM" id="Coils"/>
    </source>
</evidence>
<feature type="non-terminal residue" evidence="3">
    <location>
        <position position="183"/>
    </location>
</feature>
<feature type="coiled-coil region" evidence="1">
    <location>
        <begin position="23"/>
        <end position="50"/>
    </location>
</feature>
<dbReference type="EMBL" id="LAZR01022600">
    <property type="protein sequence ID" value="KKL81303.1"/>
    <property type="molecule type" value="Genomic_DNA"/>
</dbReference>
<evidence type="ECO:0000256" key="2">
    <source>
        <dbReference type="SAM" id="MobiDB-lite"/>
    </source>
</evidence>
<comment type="caution">
    <text evidence="3">The sequence shown here is derived from an EMBL/GenBank/DDBJ whole genome shotgun (WGS) entry which is preliminary data.</text>
</comment>
<keyword evidence="1" id="KW-0175">Coiled coil</keyword>
<name>A0A0F9F4W3_9ZZZZ</name>
<sequence>MCRLLCIALLILATTAPIQADQVANLKAQVAMLRKTVTDLRAKVQKLQAENDALRQPKKAIKAKPTARDTFTATLKKAIANINTAKATKATAFKAARPALRVTTIGRGNVIRLLSAQAQALGYKYPPIFSQKIIRKRRGGQTVERCWLFRYPRRGDAGYKDTRRGTPGTGRRELVRGASSRMV</sequence>
<organism evidence="3">
    <name type="scientific">marine sediment metagenome</name>
    <dbReference type="NCBI Taxonomy" id="412755"/>
    <lineage>
        <taxon>unclassified sequences</taxon>
        <taxon>metagenomes</taxon>
        <taxon>ecological metagenomes</taxon>
    </lineage>
</organism>